<gene>
    <name evidence="8" type="ORF">Ae201684_003481</name>
</gene>
<dbReference type="PANTHER" id="PTHR46093:SF18">
    <property type="entry name" value="FIBRONECTIN TYPE-III DOMAIN-CONTAINING PROTEIN"/>
    <property type="match status" value="1"/>
</dbReference>
<reference evidence="8 9" key="1">
    <citation type="submission" date="2019-07" db="EMBL/GenBank/DDBJ databases">
        <title>Genomics analysis of Aphanomyces spp. identifies a new class of oomycete effector associated with host adaptation.</title>
        <authorList>
            <person name="Gaulin E."/>
        </authorList>
    </citation>
    <scope>NUCLEOTIDE SEQUENCE [LARGE SCALE GENOMIC DNA]</scope>
    <source>
        <strain evidence="8 9">ATCC 201684</strain>
    </source>
</reference>
<feature type="chain" id="PRO_5026089687" description="RING-type domain-containing protein" evidence="6">
    <location>
        <begin position="19"/>
        <end position="531"/>
    </location>
</feature>
<evidence type="ECO:0000256" key="5">
    <source>
        <dbReference type="SAM" id="Phobius"/>
    </source>
</evidence>
<keyword evidence="6" id="KW-0732">Signal</keyword>
<sequence length="531" mass="58039">MQLPRLFLSLAFLRCAQCYDVWVPLMPTYASSRPAPRQTSMLQVVGDAAYIYGGSGDADNAIFSDTWKFDLVLRNWTLVPCPVSPGKRYAFVSRPEASEIYIFGGTLFNAALASPIDDGMMQVNDVWRLDVDQGAWFLVAVAPGVQPSVRSEATAVRSAQAMVVFGGVVFPQTAPPYDLNDVWQFDFTQRKWQIITPSTATAPASRFSHAASTIQVAGVTYMVVFSGRHIQDSTWILLSDAWMIPLDAVAPVWTPLTVNAPFSRIFTGVVTTSLTNLWFFGGFSMNSQRSNYGVAFSNTLFANASSVPSVVLANDLSTSDTTGPSARFGHGMAVWNNNVIIYGGMFLKCLGDVWLRNTSFVPSDAMSSSANHLPIAFDPLVLVLSLALLVLSTCLLVLISFYRRSRRRQSLVAHAPEQPARPRGLSVQGIHALRDIPYKPTENADPTDDICPICLVEFVLHESVKELPCRHVFHIECIGEWLGHNNTCPMCKRDLSPLTDEPLPPPPSPPPSRAPTAVIPLPGSVVTSVDA</sequence>
<feature type="domain" description="RING-type" evidence="7">
    <location>
        <begin position="451"/>
        <end position="492"/>
    </location>
</feature>
<evidence type="ECO:0000256" key="6">
    <source>
        <dbReference type="SAM" id="SignalP"/>
    </source>
</evidence>
<evidence type="ECO:0000256" key="1">
    <source>
        <dbReference type="ARBA" id="ARBA00022441"/>
    </source>
</evidence>
<proteinExistence type="predicted"/>
<dbReference type="SUPFAM" id="SSF117281">
    <property type="entry name" value="Kelch motif"/>
    <property type="match status" value="1"/>
</dbReference>
<keyword evidence="3" id="KW-0479">Metal-binding</keyword>
<feature type="signal peptide" evidence="6">
    <location>
        <begin position="1"/>
        <end position="18"/>
    </location>
</feature>
<evidence type="ECO:0000256" key="2">
    <source>
        <dbReference type="ARBA" id="ARBA00022737"/>
    </source>
</evidence>
<keyword evidence="3" id="KW-0863">Zinc-finger</keyword>
<dbReference type="Proteomes" id="UP000481153">
    <property type="component" value="Unassembled WGS sequence"/>
</dbReference>
<keyword evidence="5" id="KW-0472">Membrane</keyword>
<feature type="transmembrane region" description="Helical" evidence="5">
    <location>
        <begin position="380"/>
        <end position="402"/>
    </location>
</feature>
<keyword evidence="1" id="KW-0880">Kelch repeat</keyword>
<organism evidence="8 9">
    <name type="scientific">Aphanomyces euteiches</name>
    <dbReference type="NCBI Taxonomy" id="100861"/>
    <lineage>
        <taxon>Eukaryota</taxon>
        <taxon>Sar</taxon>
        <taxon>Stramenopiles</taxon>
        <taxon>Oomycota</taxon>
        <taxon>Saprolegniomycetes</taxon>
        <taxon>Saprolegniales</taxon>
        <taxon>Verrucalvaceae</taxon>
        <taxon>Aphanomyces</taxon>
    </lineage>
</organism>
<evidence type="ECO:0000313" key="8">
    <source>
        <dbReference type="EMBL" id="KAF0741371.1"/>
    </source>
</evidence>
<dbReference type="PROSITE" id="PS50089">
    <property type="entry name" value="ZF_RING_2"/>
    <property type="match status" value="1"/>
</dbReference>
<feature type="region of interest" description="Disordered" evidence="4">
    <location>
        <begin position="497"/>
        <end position="531"/>
    </location>
</feature>
<dbReference type="Pfam" id="PF24681">
    <property type="entry name" value="Kelch_KLHDC2_KLHL20_DRC7"/>
    <property type="match status" value="1"/>
</dbReference>
<evidence type="ECO:0000313" key="9">
    <source>
        <dbReference type="Proteomes" id="UP000481153"/>
    </source>
</evidence>
<protein>
    <recommendedName>
        <fullName evidence="7">RING-type domain-containing protein</fullName>
    </recommendedName>
</protein>
<dbReference type="GO" id="GO:0008270">
    <property type="term" value="F:zinc ion binding"/>
    <property type="evidence" value="ECO:0007669"/>
    <property type="project" value="UniProtKB-KW"/>
</dbReference>
<keyword evidence="5" id="KW-0812">Transmembrane</keyword>
<evidence type="ECO:0000256" key="3">
    <source>
        <dbReference type="PROSITE-ProRule" id="PRU00175"/>
    </source>
</evidence>
<accession>A0A6G0XLP5</accession>
<dbReference type="AlphaFoldDB" id="A0A6G0XLP5"/>
<dbReference type="InterPro" id="IPR013083">
    <property type="entry name" value="Znf_RING/FYVE/PHD"/>
</dbReference>
<keyword evidence="3" id="KW-0862">Zinc</keyword>
<keyword evidence="5" id="KW-1133">Transmembrane helix</keyword>
<dbReference type="SUPFAM" id="SSF57850">
    <property type="entry name" value="RING/U-box"/>
    <property type="match status" value="1"/>
</dbReference>
<comment type="caution">
    <text evidence="8">The sequence shown here is derived from an EMBL/GenBank/DDBJ whole genome shotgun (WGS) entry which is preliminary data.</text>
</comment>
<name>A0A6G0XLP5_9STRA</name>
<dbReference type="SMART" id="SM00184">
    <property type="entry name" value="RING"/>
    <property type="match status" value="1"/>
</dbReference>
<dbReference type="InterPro" id="IPR001841">
    <property type="entry name" value="Znf_RING"/>
</dbReference>
<dbReference type="VEuPathDB" id="FungiDB:AeMF1_010588"/>
<dbReference type="EMBL" id="VJMJ01000037">
    <property type="protein sequence ID" value="KAF0741371.1"/>
    <property type="molecule type" value="Genomic_DNA"/>
</dbReference>
<keyword evidence="2" id="KW-0677">Repeat</keyword>
<feature type="compositionally biased region" description="Pro residues" evidence="4">
    <location>
        <begin position="502"/>
        <end position="513"/>
    </location>
</feature>
<dbReference type="PANTHER" id="PTHR46093">
    <property type="entry name" value="ACYL-COA-BINDING DOMAIN-CONTAINING PROTEIN 5"/>
    <property type="match status" value="1"/>
</dbReference>
<evidence type="ECO:0000256" key="4">
    <source>
        <dbReference type="SAM" id="MobiDB-lite"/>
    </source>
</evidence>
<dbReference type="Gene3D" id="2.120.10.80">
    <property type="entry name" value="Kelch-type beta propeller"/>
    <property type="match status" value="2"/>
</dbReference>
<keyword evidence="9" id="KW-1185">Reference proteome</keyword>
<evidence type="ECO:0000259" key="7">
    <source>
        <dbReference type="PROSITE" id="PS50089"/>
    </source>
</evidence>
<dbReference type="Pfam" id="PF13639">
    <property type="entry name" value="zf-RING_2"/>
    <property type="match status" value="1"/>
</dbReference>
<dbReference type="Gene3D" id="3.30.40.10">
    <property type="entry name" value="Zinc/RING finger domain, C3HC4 (zinc finger)"/>
    <property type="match status" value="1"/>
</dbReference>
<dbReference type="InterPro" id="IPR015915">
    <property type="entry name" value="Kelch-typ_b-propeller"/>
</dbReference>